<dbReference type="EMBL" id="CTRP01000003">
    <property type="protein sequence ID" value="CQR70932.1"/>
    <property type="molecule type" value="Genomic_DNA"/>
</dbReference>
<reference evidence="4" key="1">
    <citation type="submission" date="2015-03" db="EMBL/GenBank/DDBJ databases">
        <authorList>
            <person name="Nijsse Bart"/>
        </authorList>
    </citation>
    <scope>NUCLEOTIDE SEQUENCE [LARGE SCALE GENOMIC DNA]</scope>
</reference>
<dbReference type="Gene3D" id="3.40.1550.10">
    <property type="entry name" value="CheC-like"/>
    <property type="match status" value="1"/>
</dbReference>
<dbReference type="Pfam" id="PF13690">
    <property type="entry name" value="CheX"/>
    <property type="match status" value="1"/>
</dbReference>
<proteinExistence type="predicted"/>
<dbReference type="PANTHER" id="PTHR39452">
    <property type="entry name" value="CHEY-P PHOSPHATASE CHEX"/>
    <property type="match status" value="1"/>
</dbReference>
<sequence>MDVNIINPVLEAFTNILPQIGFQTVTRQGISLAESTLLYQGALINVGVLGPVQGAILIGMDINSAKQFASKMMMGMEVTEFDSLAQSAISEMGNMVCANVCTNFVKSGTNGMDISPPTLLIGDGQVRLAVPNIIVVDFSVDNIKIKVYVGLYK</sequence>
<keyword evidence="1" id="KW-0145">Chemotaxis</keyword>
<name>A0A0U1KU23_9FIRM</name>
<feature type="domain" description="Chemotaxis phosphatase CheX-like" evidence="2">
    <location>
        <begin position="45"/>
        <end position="125"/>
    </location>
</feature>
<protein>
    <submittedName>
        <fullName evidence="3">Chemotaxis protein CheX</fullName>
    </submittedName>
</protein>
<evidence type="ECO:0000256" key="1">
    <source>
        <dbReference type="ARBA" id="ARBA00022500"/>
    </source>
</evidence>
<evidence type="ECO:0000313" key="4">
    <source>
        <dbReference type="Proteomes" id="UP000049855"/>
    </source>
</evidence>
<dbReference type="InterPro" id="IPR028976">
    <property type="entry name" value="CheC-like_sf"/>
</dbReference>
<accession>A0A0U1KU23</accession>
<evidence type="ECO:0000313" key="3">
    <source>
        <dbReference type="EMBL" id="CQR70932.1"/>
    </source>
</evidence>
<evidence type="ECO:0000259" key="2">
    <source>
        <dbReference type="Pfam" id="PF13690"/>
    </source>
</evidence>
<dbReference type="Proteomes" id="UP000049855">
    <property type="component" value="Unassembled WGS sequence"/>
</dbReference>
<organism evidence="3 4">
    <name type="scientific">Sporomusa ovata</name>
    <dbReference type="NCBI Taxonomy" id="2378"/>
    <lineage>
        <taxon>Bacteria</taxon>
        <taxon>Bacillati</taxon>
        <taxon>Bacillota</taxon>
        <taxon>Negativicutes</taxon>
        <taxon>Selenomonadales</taxon>
        <taxon>Sporomusaceae</taxon>
        <taxon>Sporomusa</taxon>
    </lineage>
</organism>
<keyword evidence="4" id="KW-1185">Reference proteome</keyword>
<dbReference type="GO" id="GO:0006935">
    <property type="term" value="P:chemotaxis"/>
    <property type="evidence" value="ECO:0007669"/>
    <property type="project" value="UniProtKB-KW"/>
</dbReference>
<dbReference type="PANTHER" id="PTHR39452:SF1">
    <property type="entry name" value="CHEY-P PHOSPHATASE CHEX"/>
    <property type="match status" value="1"/>
</dbReference>
<dbReference type="AlphaFoldDB" id="A0A0U1KU23"/>
<dbReference type="CDD" id="cd17906">
    <property type="entry name" value="CheX"/>
    <property type="match status" value="1"/>
</dbReference>
<dbReference type="SUPFAM" id="SSF103039">
    <property type="entry name" value="CheC-like"/>
    <property type="match status" value="1"/>
</dbReference>
<dbReference type="RefSeq" id="WP_021169645.1">
    <property type="nucleotide sequence ID" value="NZ_CTRP01000003.1"/>
</dbReference>
<dbReference type="InterPro" id="IPR028051">
    <property type="entry name" value="CheX-like_dom"/>
</dbReference>
<dbReference type="InterPro" id="IPR038756">
    <property type="entry name" value="CheX-like"/>
</dbReference>
<gene>
    <name evidence="3" type="ORF">SpAn4DRAFT_1910</name>
</gene>